<dbReference type="InterPro" id="IPR020422">
    <property type="entry name" value="TYR_PHOSPHATASE_DUAL_dom"/>
</dbReference>
<dbReference type="SMART" id="SM00195">
    <property type="entry name" value="DSPc"/>
    <property type="match status" value="1"/>
</dbReference>
<dbReference type="InterPro" id="IPR029021">
    <property type="entry name" value="Prot-tyrosine_phosphatase-like"/>
</dbReference>
<protein>
    <submittedName>
        <fullName evidence="4">Phosphatase</fullName>
    </submittedName>
</protein>
<reference evidence="4 5" key="1">
    <citation type="submission" date="2020-02" db="EMBL/GenBank/DDBJ databases">
        <title>Comparative genomics of sulfur disproportionating microorganisms.</title>
        <authorList>
            <person name="Ward L.M."/>
            <person name="Bertran E."/>
            <person name="Johnston D.T."/>
        </authorList>
    </citation>
    <scope>NUCLEOTIDE SEQUENCE [LARGE SCALE GENOMIC DNA]</scope>
    <source>
        <strain evidence="4 5">DSM 3696</strain>
    </source>
</reference>
<evidence type="ECO:0000256" key="1">
    <source>
        <dbReference type="ARBA" id="ARBA00022801"/>
    </source>
</evidence>
<dbReference type="Pfam" id="PF22785">
    <property type="entry name" value="Tc-R-P"/>
    <property type="match status" value="1"/>
</dbReference>
<dbReference type="InterPro" id="IPR000387">
    <property type="entry name" value="Tyr_Pase_dom"/>
</dbReference>
<comment type="caution">
    <text evidence="4">The sequence shown here is derived from an EMBL/GenBank/DDBJ whole genome shotgun (WGS) entry which is preliminary data.</text>
</comment>
<dbReference type="InterPro" id="IPR050561">
    <property type="entry name" value="PTP"/>
</dbReference>
<dbReference type="PROSITE" id="PS50054">
    <property type="entry name" value="TYR_PHOSPHATASE_DUAL"/>
    <property type="match status" value="1"/>
</dbReference>
<name>A0A7K3NLG3_9BACT</name>
<feature type="domain" description="Tyrosine-protein phosphatase" evidence="2">
    <location>
        <begin position="9"/>
        <end position="152"/>
    </location>
</feature>
<dbReference type="FunFam" id="3.90.190.10:FF:000157">
    <property type="entry name" value="Protein-tyrosine phosphatase"/>
    <property type="match status" value="1"/>
</dbReference>
<dbReference type="EMBL" id="JAAGRQ010000034">
    <property type="protein sequence ID" value="NDY57034.1"/>
    <property type="molecule type" value="Genomic_DNA"/>
</dbReference>
<sequence>MTRPPHAYELTFVTPHLAVGHAPMTREQMDSLKAQGIGAILNLCAEFCDLHEIESKAGFEVYYLPIPDEQAPPLAELEKALAWIDEAVYLGRKVLIHCRHGIGRTGTVLNAYLLRRGMGHSLSARILKPLRSKPTNFDQWWTIRKYGRASGRLTIREPTLESKHLVDLGPFFYDYEGLCALAEEYAPEGVRCGREHVRCCATPVSLTFIEAVYISHARNVTMASQMRLTVIDRAVEAARREREAAAREKPTAEEGEFCLSDVGAVCPLVEDGKCLLFEYRPLQCRTFEIAAEAKATLWETLGPAVETLSRQAYFAFTSELDEEPPRFGLPDVVSGRYVQTFFHRLLKKSPPPAPGRTKRSPG</sequence>
<dbReference type="AlphaFoldDB" id="A0A7K3NLG3"/>
<dbReference type="RefSeq" id="WP_163302080.1">
    <property type="nucleotide sequence ID" value="NZ_JAAGRQ010000034.1"/>
</dbReference>
<evidence type="ECO:0000313" key="4">
    <source>
        <dbReference type="EMBL" id="NDY57034.1"/>
    </source>
</evidence>
<evidence type="ECO:0000259" key="2">
    <source>
        <dbReference type="PROSITE" id="PS50054"/>
    </source>
</evidence>
<keyword evidence="1" id="KW-0378">Hydrolase</keyword>
<evidence type="ECO:0000259" key="3">
    <source>
        <dbReference type="PROSITE" id="PS50056"/>
    </source>
</evidence>
<gene>
    <name evidence="4" type="ORF">G3N56_09795</name>
</gene>
<dbReference type="SUPFAM" id="SSF52799">
    <property type="entry name" value="(Phosphotyrosine protein) phosphatases II"/>
    <property type="match status" value="1"/>
</dbReference>
<dbReference type="PROSITE" id="PS00383">
    <property type="entry name" value="TYR_PHOSPHATASE_1"/>
    <property type="match status" value="1"/>
</dbReference>
<dbReference type="PROSITE" id="PS50056">
    <property type="entry name" value="TYR_PHOSPHATASE_2"/>
    <property type="match status" value="1"/>
</dbReference>
<proteinExistence type="predicted"/>
<dbReference type="GO" id="GO:0016787">
    <property type="term" value="F:hydrolase activity"/>
    <property type="evidence" value="ECO:0007669"/>
    <property type="project" value="UniProtKB-KW"/>
</dbReference>
<accession>A0A7K3NLG3</accession>
<organism evidence="4 5">
    <name type="scientific">Desulfolutivibrio sulfodismutans</name>
    <dbReference type="NCBI Taxonomy" id="63561"/>
    <lineage>
        <taxon>Bacteria</taxon>
        <taxon>Pseudomonadati</taxon>
        <taxon>Thermodesulfobacteriota</taxon>
        <taxon>Desulfovibrionia</taxon>
        <taxon>Desulfovibrionales</taxon>
        <taxon>Desulfovibrionaceae</taxon>
        <taxon>Desulfolutivibrio</taxon>
    </lineage>
</organism>
<dbReference type="PANTHER" id="PTHR23339">
    <property type="entry name" value="TYROSINE SPECIFIC PROTEIN PHOSPHATASE AND DUAL SPECIFICITY PROTEIN PHOSPHATASE"/>
    <property type="match status" value="1"/>
</dbReference>
<dbReference type="Gene3D" id="3.90.190.10">
    <property type="entry name" value="Protein tyrosine phosphatase superfamily"/>
    <property type="match status" value="1"/>
</dbReference>
<feature type="domain" description="Tyrosine specific protein phosphatases" evidence="3">
    <location>
        <begin position="75"/>
        <end position="131"/>
    </location>
</feature>
<evidence type="ECO:0000313" key="5">
    <source>
        <dbReference type="Proteomes" id="UP000469724"/>
    </source>
</evidence>
<keyword evidence="5" id="KW-1185">Reference proteome</keyword>
<dbReference type="Proteomes" id="UP000469724">
    <property type="component" value="Unassembled WGS sequence"/>
</dbReference>
<dbReference type="InterPro" id="IPR016130">
    <property type="entry name" value="Tyr_Pase_AS"/>
</dbReference>